<reference evidence="1" key="1">
    <citation type="submission" date="2024-08" db="EMBL/GenBank/DDBJ databases">
        <title>Whole genome sequence of Tenacibaculum sp. strain pbs-1 associated with black-spot shell disease in Akoya pearl oysters.</title>
        <authorList>
            <person name="Sakatoku A."/>
            <person name="Suzuki T."/>
            <person name="Hatano K."/>
            <person name="Seki M."/>
            <person name="Tanaka D."/>
            <person name="Nakamura S."/>
            <person name="Suzuki N."/>
            <person name="Isshiki T."/>
        </authorList>
    </citation>
    <scope>NUCLEOTIDE SEQUENCE</scope>
    <source>
        <strain evidence="1">Pbs-1</strain>
    </source>
</reference>
<accession>A0AB33KTV5</accession>
<name>A0AB33KTV5_9FLAO</name>
<evidence type="ECO:0000313" key="1">
    <source>
        <dbReference type="EMBL" id="BFP67034.1"/>
    </source>
</evidence>
<proteinExistence type="predicted"/>
<dbReference type="AlphaFoldDB" id="A0AB33KTV5"/>
<dbReference type="EMBL" id="AP035888">
    <property type="protein sequence ID" value="BFP67034.1"/>
    <property type="molecule type" value="Genomic_DNA"/>
</dbReference>
<organism evidence="1">
    <name type="scientific">Tenacibaculum sp. Pbs-1</name>
    <dbReference type="NCBI Taxonomy" id="3238748"/>
    <lineage>
        <taxon>Bacteria</taxon>
        <taxon>Pseudomonadati</taxon>
        <taxon>Bacteroidota</taxon>
        <taxon>Flavobacteriia</taxon>
        <taxon>Flavobacteriales</taxon>
        <taxon>Flavobacteriaceae</taxon>
        <taxon>Tenacibaculum</taxon>
    </lineage>
</organism>
<evidence type="ECO:0008006" key="2">
    <source>
        <dbReference type="Google" id="ProtNLM"/>
    </source>
</evidence>
<sequence>MNFEEFKKVVNKDIEADKTELNEFLTEWLKKLPIPTVTVNQNTFIERAVIISKNGEEFNLDRLSYIPEKLKHIAKEGRFNNAKEPMFYAAFTDLEKPETTRYFLATELDHSLKEKQDKEFNITVTKWLSIESFEAIFLLFKNDYCTNTLTSKALEQIRNSNEFKKLKSEEIEFFELITDEIAKPHSANNYSITNIVFEFYKKKGYKAIVYPGVRSKYRGNNIAMLPEITDNNWICCFGAEFKLTQTGDDIKMQAVYKINLKQDKLVYSKFGKSEFGNETRIDK</sequence>
<gene>
    <name evidence="1" type="ORF">Pbs1_03770</name>
</gene>
<protein>
    <recommendedName>
        <fullName evidence="2">RES domain-containing protein</fullName>
    </recommendedName>
</protein>